<proteinExistence type="predicted"/>
<sequence>MELFKEFFTDPVLFFSFTGLAVLLGICIFYVIYFIRNTVNEQPREPKSSTPKPSH</sequence>
<keyword evidence="1" id="KW-0472">Membrane</keyword>
<protein>
    <submittedName>
        <fullName evidence="2">DUF3149 domain-containing protein</fullName>
    </submittedName>
</protein>
<keyword evidence="3" id="KW-1185">Reference proteome</keyword>
<dbReference type="RefSeq" id="WP_126824499.1">
    <property type="nucleotide sequence ID" value="NZ_PIQG01000001.1"/>
</dbReference>
<gene>
    <name evidence="2" type="ORF">CWI83_01035</name>
</gene>
<feature type="transmembrane region" description="Helical" evidence="1">
    <location>
        <begin position="12"/>
        <end position="35"/>
    </location>
</feature>
<evidence type="ECO:0000313" key="3">
    <source>
        <dbReference type="Proteomes" id="UP000288279"/>
    </source>
</evidence>
<organism evidence="2 3">
    <name type="scientific">Pseudidiomarina taiwanensis</name>
    <dbReference type="NCBI Taxonomy" id="337250"/>
    <lineage>
        <taxon>Bacteria</taxon>
        <taxon>Pseudomonadati</taxon>
        <taxon>Pseudomonadota</taxon>
        <taxon>Gammaproteobacteria</taxon>
        <taxon>Alteromonadales</taxon>
        <taxon>Idiomarinaceae</taxon>
        <taxon>Pseudidiomarina</taxon>
    </lineage>
</organism>
<keyword evidence="1" id="KW-0812">Transmembrane</keyword>
<dbReference type="AlphaFoldDB" id="A0A432ZMM0"/>
<comment type="caution">
    <text evidence="2">The sequence shown here is derived from an EMBL/GenBank/DDBJ whole genome shotgun (WGS) entry which is preliminary data.</text>
</comment>
<evidence type="ECO:0000256" key="1">
    <source>
        <dbReference type="SAM" id="Phobius"/>
    </source>
</evidence>
<dbReference type="EMBL" id="PIQG01000001">
    <property type="protein sequence ID" value="RUO79127.1"/>
    <property type="molecule type" value="Genomic_DNA"/>
</dbReference>
<evidence type="ECO:0000313" key="2">
    <source>
        <dbReference type="EMBL" id="RUO79127.1"/>
    </source>
</evidence>
<dbReference type="Proteomes" id="UP000288279">
    <property type="component" value="Unassembled WGS sequence"/>
</dbReference>
<dbReference type="OrthoDB" id="5772434at2"/>
<accession>A0A432ZMM0</accession>
<keyword evidence="1" id="KW-1133">Transmembrane helix</keyword>
<reference evidence="2 3" key="1">
    <citation type="journal article" date="2011" name="Front. Microbiol.">
        <title>Genomic signatures of strain selection and enhancement in Bacillus atrophaeus var. globigii, a historical biowarfare simulant.</title>
        <authorList>
            <person name="Gibbons H.S."/>
            <person name="Broomall S.M."/>
            <person name="McNew L.A."/>
            <person name="Daligault H."/>
            <person name="Chapman C."/>
            <person name="Bruce D."/>
            <person name="Karavis M."/>
            <person name="Krepps M."/>
            <person name="McGregor P.A."/>
            <person name="Hong C."/>
            <person name="Park K.H."/>
            <person name="Akmal A."/>
            <person name="Feldman A."/>
            <person name="Lin J.S."/>
            <person name="Chang W.E."/>
            <person name="Higgs B.W."/>
            <person name="Demirev P."/>
            <person name="Lindquist J."/>
            <person name="Liem A."/>
            <person name="Fochler E."/>
            <person name="Read T.D."/>
            <person name="Tapia R."/>
            <person name="Johnson S."/>
            <person name="Bishop-Lilly K.A."/>
            <person name="Detter C."/>
            <person name="Han C."/>
            <person name="Sozhamannan S."/>
            <person name="Rosenzweig C.N."/>
            <person name="Skowronski E.W."/>
        </authorList>
    </citation>
    <scope>NUCLEOTIDE SEQUENCE [LARGE SCALE GENOMIC DNA]</scope>
    <source>
        <strain evidence="2 3">PIT1</strain>
    </source>
</reference>
<name>A0A432ZMM0_9GAMM</name>